<evidence type="ECO:0000256" key="1">
    <source>
        <dbReference type="SAM" id="SignalP"/>
    </source>
</evidence>
<keyword evidence="1" id="KW-0732">Signal</keyword>
<proteinExistence type="predicted"/>
<feature type="signal peptide" evidence="1">
    <location>
        <begin position="1"/>
        <end position="22"/>
    </location>
</feature>
<feature type="chain" id="PRO_5003658502" description="Mig1 protein" evidence="1">
    <location>
        <begin position="23"/>
        <end position="117"/>
    </location>
</feature>
<reference evidence="2 3" key="1">
    <citation type="journal article" date="2012" name="Plant Cell">
        <title>Genome comparison of barley and maize smut fungi reveals targeted loss of RNA silencing components and species-specific presence of transposable elements.</title>
        <authorList>
            <person name="Laurie J.D."/>
            <person name="Ali S."/>
            <person name="Linning R."/>
            <person name="Mannhaupt G."/>
            <person name="Wong P."/>
            <person name="Gueldener U."/>
            <person name="Muensterkoetter M."/>
            <person name="Moore R."/>
            <person name="Kahmann R."/>
            <person name="Bakkeren G."/>
            <person name="Schirawski J."/>
        </authorList>
    </citation>
    <scope>NUCLEOTIDE SEQUENCE [LARGE SCALE GENOMIC DNA]</scope>
    <source>
        <strain evidence="3">Uh4875-4</strain>
    </source>
</reference>
<evidence type="ECO:0008006" key="4">
    <source>
        <dbReference type="Google" id="ProtNLM"/>
    </source>
</evidence>
<protein>
    <recommendedName>
        <fullName evidence="4">Mig1 protein</fullName>
    </recommendedName>
</protein>
<gene>
    <name evidence="2" type="ORF">UHOR_04718</name>
</gene>
<evidence type="ECO:0000313" key="2">
    <source>
        <dbReference type="EMBL" id="CCF52596.1"/>
    </source>
</evidence>
<keyword evidence="3" id="KW-1185">Reference proteome</keyword>
<evidence type="ECO:0000313" key="3">
    <source>
        <dbReference type="Proteomes" id="UP000006174"/>
    </source>
</evidence>
<organism evidence="2 3">
    <name type="scientific">Ustilago hordei</name>
    <name type="common">Barley covered smut fungus</name>
    <dbReference type="NCBI Taxonomy" id="120017"/>
    <lineage>
        <taxon>Eukaryota</taxon>
        <taxon>Fungi</taxon>
        <taxon>Dikarya</taxon>
        <taxon>Basidiomycota</taxon>
        <taxon>Ustilaginomycotina</taxon>
        <taxon>Ustilaginomycetes</taxon>
        <taxon>Ustilaginales</taxon>
        <taxon>Ustilaginaceae</taxon>
        <taxon>Ustilago</taxon>
    </lineage>
</organism>
<dbReference type="Proteomes" id="UP000006174">
    <property type="component" value="Unassembled WGS sequence"/>
</dbReference>
<accession>I2G0A3</accession>
<sequence>MSGFKSLTCLLFVALLSVTVQAGALIGHHSTLHRHMKRGDLKECTQDLASETFKNNKHSSLRAVICYRTDNLFHVENKSKDHFQTAKLGTCSKKGWFGIRSSYVLQQQVMEDTIISP</sequence>
<dbReference type="HOGENOM" id="CLU_2086585_0_0_1"/>
<dbReference type="AlphaFoldDB" id="I2G0A3"/>
<name>I2G0A3_USTHO</name>
<dbReference type="EMBL" id="CAGI01000175">
    <property type="protein sequence ID" value="CCF52596.1"/>
    <property type="molecule type" value="Genomic_DNA"/>
</dbReference>
<comment type="caution">
    <text evidence="2">The sequence shown here is derived from an EMBL/GenBank/DDBJ whole genome shotgun (WGS) entry which is preliminary data.</text>
</comment>